<dbReference type="Gene3D" id="3.40.50.1820">
    <property type="entry name" value="alpha/beta hydrolase"/>
    <property type="match status" value="1"/>
</dbReference>
<keyword evidence="4" id="KW-1185">Reference proteome</keyword>
<accession>A0A6A5ZI32</accession>
<dbReference type="Proteomes" id="UP000799770">
    <property type="component" value="Unassembled WGS sequence"/>
</dbReference>
<evidence type="ECO:0000256" key="1">
    <source>
        <dbReference type="SAM" id="SignalP"/>
    </source>
</evidence>
<dbReference type="InterPro" id="IPR029058">
    <property type="entry name" value="AB_hydrolase_fold"/>
</dbReference>
<dbReference type="PANTHER" id="PTHR11559">
    <property type="entry name" value="CARBOXYLESTERASE"/>
    <property type="match status" value="1"/>
</dbReference>
<proteinExistence type="predicted"/>
<feature type="chain" id="PRO_5025558363" evidence="1">
    <location>
        <begin position="33"/>
        <end position="467"/>
    </location>
</feature>
<dbReference type="InterPro" id="IPR002018">
    <property type="entry name" value="CarbesteraseB"/>
</dbReference>
<dbReference type="SUPFAM" id="SSF53474">
    <property type="entry name" value="alpha/beta-Hydrolases"/>
    <property type="match status" value="1"/>
</dbReference>
<keyword evidence="1" id="KW-0732">Signal</keyword>
<dbReference type="Pfam" id="PF00135">
    <property type="entry name" value="COesterase"/>
    <property type="match status" value="1"/>
</dbReference>
<evidence type="ECO:0000259" key="2">
    <source>
        <dbReference type="Pfam" id="PF00135"/>
    </source>
</evidence>
<dbReference type="InterPro" id="IPR050309">
    <property type="entry name" value="Type-B_Carboxylest/Lipase"/>
</dbReference>
<reference evidence="3" key="1">
    <citation type="journal article" date="2020" name="Stud. Mycol.">
        <title>101 Dothideomycetes genomes: a test case for predicting lifestyles and emergence of pathogens.</title>
        <authorList>
            <person name="Haridas S."/>
            <person name="Albert R."/>
            <person name="Binder M."/>
            <person name="Bloem J."/>
            <person name="Labutti K."/>
            <person name="Salamov A."/>
            <person name="Andreopoulos B."/>
            <person name="Baker S."/>
            <person name="Barry K."/>
            <person name="Bills G."/>
            <person name="Bluhm B."/>
            <person name="Cannon C."/>
            <person name="Castanera R."/>
            <person name="Culley D."/>
            <person name="Daum C."/>
            <person name="Ezra D."/>
            <person name="Gonzalez J."/>
            <person name="Henrissat B."/>
            <person name="Kuo A."/>
            <person name="Liang C."/>
            <person name="Lipzen A."/>
            <person name="Lutzoni F."/>
            <person name="Magnuson J."/>
            <person name="Mondo S."/>
            <person name="Nolan M."/>
            <person name="Ohm R."/>
            <person name="Pangilinan J."/>
            <person name="Park H.-J."/>
            <person name="Ramirez L."/>
            <person name="Alfaro M."/>
            <person name="Sun H."/>
            <person name="Tritt A."/>
            <person name="Yoshinaga Y."/>
            <person name="Zwiers L.-H."/>
            <person name="Turgeon B."/>
            <person name="Goodwin S."/>
            <person name="Spatafora J."/>
            <person name="Crous P."/>
            <person name="Grigoriev I."/>
        </authorList>
    </citation>
    <scope>NUCLEOTIDE SEQUENCE</scope>
    <source>
        <strain evidence="3">CBS 627.86</strain>
    </source>
</reference>
<feature type="domain" description="Carboxylesterase type B" evidence="2">
    <location>
        <begin position="63"/>
        <end position="368"/>
    </location>
</feature>
<evidence type="ECO:0000313" key="3">
    <source>
        <dbReference type="EMBL" id="KAF2119240.1"/>
    </source>
</evidence>
<dbReference type="OrthoDB" id="408631at2759"/>
<gene>
    <name evidence="3" type="ORF">BDV96DRAFT_642277</name>
</gene>
<evidence type="ECO:0000313" key="4">
    <source>
        <dbReference type="Proteomes" id="UP000799770"/>
    </source>
</evidence>
<feature type="signal peptide" evidence="1">
    <location>
        <begin position="1"/>
        <end position="32"/>
    </location>
</feature>
<dbReference type="AlphaFoldDB" id="A0A6A5ZI32"/>
<organism evidence="3 4">
    <name type="scientific">Lophiotrema nucula</name>
    <dbReference type="NCBI Taxonomy" id="690887"/>
    <lineage>
        <taxon>Eukaryota</taxon>
        <taxon>Fungi</taxon>
        <taxon>Dikarya</taxon>
        <taxon>Ascomycota</taxon>
        <taxon>Pezizomycotina</taxon>
        <taxon>Dothideomycetes</taxon>
        <taxon>Pleosporomycetidae</taxon>
        <taxon>Pleosporales</taxon>
        <taxon>Lophiotremataceae</taxon>
        <taxon>Lophiotrema</taxon>
    </lineage>
</organism>
<sequence length="467" mass="51524">MELINYHHFTCIQTKPGQILLLSFHLFVTAFAQSSHPAHRDLVDLGYAKHVPTWVNISTAGAEILNYDNIRYAHPPLGQKRFRKPVTPPPRQRGIQDGNLTSWKTDCLSAAPIGMPFPLLNGSTWGSEDCPYLNVVVPKGAREGDKLPVLHWVVGSAYAFDGKDWTGFGLNALGNFNRPKNLTDQFIIVTHNYGLGVPGWLPKPDEDMNGNLGVWDTLAAVEWTKKYICKFGGDPNNITMIGQSAGAGIITWLLLAKEGKLELPFDQAWISSPALPPRKDLERSRSVYEQVLNVTGCDSVRCLRRVSEGSMHEVNENIFLESPSSPGGGSLGAGVGLTPTVDGELLSDLPANAFANGKFNKKIKQVIGSWLSSDRDMPARFPEVVRANIPNVSNESLATLSSRYPYPLELPEKLAWDWTTDVVFGCSAGNIAGAYGNKIRRFVFTIPRPRMVWICRTSSSMITLQYL</sequence>
<protein>
    <submittedName>
        <fullName evidence="3">Carboxylesterase family-domain-containing protein</fullName>
    </submittedName>
</protein>
<name>A0A6A5ZI32_9PLEO</name>
<dbReference type="EMBL" id="ML977315">
    <property type="protein sequence ID" value="KAF2119240.1"/>
    <property type="molecule type" value="Genomic_DNA"/>
</dbReference>